<keyword evidence="1" id="KW-0812">Transmembrane</keyword>
<feature type="transmembrane region" description="Helical" evidence="1">
    <location>
        <begin position="7"/>
        <end position="23"/>
    </location>
</feature>
<dbReference type="Proteomes" id="UP000516148">
    <property type="component" value="Chromosome"/>
</dbReference>
<evidence type="ECO:0000256" key="1">
    <source>
        <dbReference type="SAM" id="Phobius"/>
    </source>
</evidence>
<proteinExistence type="predicted"/>
<feature type="transmembrane region" description="Helical" evidence="1">
    <location>
        <begin position="54"/>
        <end position="74"/>
    </location>
</feature>
<dbReference type="RefSeq" id="WP_187760761.1">
    <property type="nucleotide sequence ID" value="NZ_CP061038.1"/>
</dbReference>
<evidence type="ECO:0000313" key="2">
    <source>
        <dbReference type="EMBL" id="QNQ08433.1"/>
    </source>
</evidence>
<dbReference type="KEGG" id="spap:H3Z74_16995"/>
<keyword evidence="1" id="KW-1133">Transmembrane helix</keyword>
<gene>
    <name evidence="2" type="ORF">H3Z74_16995</name>
</gene>
<protein>
    <submittedName>
        <fullName evidence="2">Uncharacterized protein</fullName>
    </submittedName>
</protein>
<sequence length="124" mass="13763">MRPKTIAAFEIIQIALLVLGYILSPTDDVILKTVGFVFVMALVLFIARKRSNIARWLFFAMVALGLLIQAWLWIAQPVELPPLTAWYIARIIFGLMVSLVSVGLLFTPSASAWLRRGSQVTTSG</sequence>
<feature type="transmembrane region" description="Helical" evidence="1">
    <location>
        <begin position="86"/>
        <end position="106"/>
    </location>
</feature>
<keyword evidence="3" id="KW-1185">Reference proteome</keyword>
<dbReference type="EMBL" id="CP061038">
    <property type="protein sequence ID" value="QNQ08433.1"/>
    <property type="molecule type" value="Genomic_DNA"/>
</dbReference>
<dbReference type="AlphaFoldDB" id="A0A7H0LFI0"/>
<name>A0A7H0LFI0_9SPHN</name>
<accession>A0A7H0LFI0</accession>
<keyword evidence="1" id="KW-0472">Membrane</keyword>
<evidence type="ECO:0000313" key="3">
    <source>
        <dbReference type="Proteomes" id="UP000516148"/>
    </source>
</evidence>
<reference evidence="2 3" key="1">
    <citation type="submission" date="2020-09" db="EMBL/GenBank/DDBJ databases">
        <title>Sphingomonas sp., a new species isolated from pork steak.</title>
        <authorList>
            <person name="Heidler von Heilborn D."/>
        </authorList>
    </citation>
    <scope>NUCLEOTIDE SEQUENCE [LARGE SCALE GENOMIC DNA]</scope>
    <source>
        <strain evidence="3">S8-3T</strain>
    </source>
</reference>
<feature type="transmembrane region" description="Helical" evidence="1">
    <location>
        <begin position="29"/>
        <end position="47"/>
    </location>
</feature>
<organism evidence="2 3">
    <name type="scientific">Sphingomonas alpina</name>
    <dbReference type="NCBI Taxonomy" id="653931"/>
    <lineage>
        <taxon>Bacteria</taxon>
        <taxon>Pseudomonadati</taxon>
        <taxon>Pseudomonadota</taxon>
        <taxon>Alphaproteobacteria</taxon>
        <taxon>Sphingomonadales</taxon>
        <taxon>Sphingomonadaceae</taxon>
        <taxon>Sphingomonas</taxon>
    </lineage>
</organism>